<evidence type="ECO:0000256" key="6">
    <source>
        <dbReference type="ARBA" id="ARBA00023284"/>
    </source>
</evidence>
<evidence type="ECO:0000256" key="3">
    <source>
        <dbReference type="ARBA" id="ARBA00022827"/>
    </source>
</evidence>
<reference evidence="9 10" key="1">
    <citation type="submission" date="2011-07" db="EMBL/GenBank/DDBJ databases">
        <title>The complete genome of plasmid 1 of Emticicia oligotrophica DSM 17448.</title>
        <authorList>
            <consortium name="US DOE Joint Genome Institute (JGI-PGF)"/>
            <person name="Lucas S."/>
            <person name="Han J."/>
            <person name="Lapidus A."/>
            <person name="Bruce D."/>
            <person name="Goodwin L."/>
            <person name="Pitluck S."/>
            <person name="Peters L."/>
            <person name="Kyrpides N."/>
            <person name="Mavromatis K."/>
            <person name="Ivanova N."/>
            <person name="Ovchinnikova G."/>
            <person name="Teshima H."/>
            <person name="Detter J.C."/>
            <person name="Tapia R."/>
            <person name="Han C."/>
            <person name="Land M."/>
            <person name="Hauser L."/>
            <person name="Markowitz V."/>
            <person name="Cheng J.-F."/>
            <person name="Hugenholtz P."/>
            <person name="Woyke T."/>
            <person name="Wu D."/>
            <person name="Tindall B."/>
            <person name="Pomrenke H."/>
            <person name="Brambilla E."/>
            <person name="Klenk H.-P."/>
            <person name="Eisen J.A."/>
        </authorList>
    </citation>
    <scope>NUCLEOTIDE SEQUENCE [LARGE SCALE GENOMIC DNA]</scope>
    <source>
        <strain evidence="10">DSM 17448 / GPTSA100-15</strain>
        <plasmid evidence="9 10">pEMTOL01</plasmid>
    </source>
</reference>
<feature type="domain" description="Glutaredoxin" evidence="7">
    <location>
        <begin position="87"/>
        <end position="143"/>
    </location>
</feature>
<dbReference type="PROSITE" id="PS51354">
    <property type="entry name" value="GLUTAREDOXIN_2"/>
    <property type="match status" value="2"/>
</dbReference>
<keyword evidence="4" id="KW-0560">Oxidoreductase</keyword>
<dbReference type="InterPro" id="IPR002109">
    <property type="entry name" value="Glutaredoxin"/>
</dbReference>
<dbReference type="InterPro" id="IPR036188">
    <property type="entry name" value="FAD/NAD-bd_sf"/>
</dbReference>
<evidence type="ECO:0000313" key="9">
    <source>
        <dbReference type="EMBL" id="AFK05496.1"/>
    </source>
</evidence>
<gene>
    <name evidence="9" type="ordered locus">Emtol_0224</name>
</gene>
<evidence type="ECO:0000256" key="1">
    <source>
        <dbReference type="ARBA" id="ARBA00009333"/>
    </source>
</evidence>
<dbReference type="InterPro" id="IPR036249">
    <property type="entry name" value="Thioredoxin-like_sf"/>
</dbReference>
<evidence type="ECO:0000256" key="5">
    <source>
        <dbReference type="ARBA" id="ARBA00023157"/>
    </source>
</evidence>
<dbReference type="InterPro" id="IPR008255">
    <property type="entry name" value="Pyr_nucl-diS_OxRdtase_2_AS"/>
</dbReference>
<keyword evidence="2" id="KW-0285">Flavoprotein</keyword>
<comment type="similarity">
    <text evidence="1">Belongs to the class-II pyridine nucleotide-disulfide oxidoreductase family.</text>
</comment>
<evidence type="ECO:0000259" key="8">
    <source>
        <dbReference type="Pfam" id="PF07992"/>
    </source>
</evidence>
<protein>
    <submittedName>
        <fullName evidence="9">FAD-dependent pyridine nucleotide-disulfide oxidoreductase</fullName>
    </submittedName>
</protein>
<keyword evidence="3" id="KW-0274">FAD</keyword>
<dbReference type="Pfam" id="PF00462">
    <property type="entry name" value="Glutaredoxin"/>
    <property type="match status" value="2"/>
</dbReference>
<name>A0ABN4AU51_EMTOG</name>
<dbReference type="EMBL" id="CP002962">
    <property type="protein sequence ID" value="AFK05496.1"/>
    <property type="molecule type" value="Genomic_DNA"/>
</dbReference>
<dbReference type="PRINTS" id="PR00469">
    <property type="entry name" value="PNDRDTASEII"/>
</dbReference>
<dbReference type="InterPro" id="IPR050097">
    <property type="entry name" value="Ferredoxin-NADP_redctase_2"/>
</dbReference>
<evidence type="ECO:0000256" key="2">
    <source>
        <dbReference type="ARBA" id="ARBA00022630"/>
    </source>
</evidence>
<dbReference type="SUPFAM" id="SSF52833">
    <property type="entry name" value="Thioredoxin-like"/>
    <property type="match status" value="2"/>
</dbReference>
<accession>A0ABN4AU51</accession>
<dbReference type="Gene3D" id="3.40.30.10">
    <property type="entry name" value="Glutaredoxin"/>
    <property type="match status" value="2"/>
</dbReference>
<feature type="domain" description="Glutaredoxin" evidence="7">
    <location>
        <begin position="6"/>
        <end position="64"/>
    </location>
</feature>
<geneLocation type="plasmid" evidence="9 10">
    <name>pEMTOL01</name>
</geneLocation>
<dbReference type="CDD" id="cd02976">
    <property type="entry name" value="NrdH"/>
    <property type="match status" value="2"/>
</dbReference>
<dbReference type="Gene3D" id="3.50.50.60">
    <property type="entry name" value="FAD/NAD(P)-binding domain"/>
    <property type="match status" value="2"/>
</dbReference>
<proteinExistence type="inferred from homology"/>
<organism evidence="9 10">
    <name type="scientific">Emticicia oligotrophica (strain DSM 17448 / CIP 109782 / MTCC 6937 / GPTSA100-15)</name>
    <dbReference type="NCBI Taxonomy" id="929562"/>
    <lineage>
        <taxon>Bacteria</taxon>
        <taxon>Pseudomonadati</taxon>
        <taxon>Bacteroidota</taxon>
        <taxon>Cytophagia</taxon>
        <taxon>Cytophagales</taxon>
        <taxon>Leadbetterellaceae</taxon>
        <taxon>Emticicia</taxon>
    </lineage>
</organism>
<dbReference type="RefSeq" id="WP_015026242.1">
    <property type="nucleotide sequence ID" value="NC_018742.1"/>
</dbReference>
<keyword evidence="5" id="KW-1015">Disulfide bond</keyword>
<dbReference type="SUPFAM" id="SSF51905">
    <property type="entry name" value="FAD/NAD(P)-binding domain"/>
    <property type="match status" value="1"/>
</dbReference>
<sequence length="471" mass="51638">MFQDKITMYGAAWCPDCRRTKDFLEKNQIKFEYINVDVSPEASAIVEGINKGKRIIPTLIINDQPYSNPQNHQLSKVLGINKQGTTVLFGADWCPDCRRAKRFLQDNQINFKFVDVDTTPQAAEFVMSINKGKRIIPTILINETPYSNPSNAVLTEVLELDKAADQRIYDVVIIGGGAAGLTTAIYAQRDKFDTLILEKKNIGGNAFITKKIENYPGFKEVSGPELMDRMAEQAITLGTKIETGEDVTSIEKTDDFFKIHTYNGSFKGKSVVIATGSTYRTLGVDGEAELIGAGVHFCATCDGAFYRDKEVIVVGGGNSALEEGMFLASFCKKVSIVHRGESFSATETYIEKLSSFSNIQTYLNHSVTAFNADENGVFQSATLKNNLNESFIDLKANGVFVFVGLQPNTQNYESLLNLSQSKHILTKGLNKTNVDGIFAAGDVRFGAIAQVAAATGEGVVASYGVREYLTK</sequence>
<dbReference type="Pfam" id="PF07992">
    <property type="entry name" value="Pyr_redox_2"/>
    <property type="match status" value="1"/>
</dbReference>
<keyword evidence="9" id="KW-0614">Plasmid</keyword>
<dbReference type="PROSITE" id="PS00573">
    <property type="entry name" value="PYRIDINE_REDOX_2"/>
    <property type="match status" value="1"/>
</dbReference>
<evidence type="ECO:0000313" key="10">
    <source>
        <dbReference type="Proteomes" id="UP000002875"/>
    </source>
</evidence>
<dbReference type="InterPro" id="IPR023753">
    <property type="entry name" value="FAD/NAD-binding_dom"/>
</dbReference>
<dbReference type="PANTHER" id="PTHR48105">
    <property type="entry name" value="THIOREDOXIN REDUCTASE 1-RELATED-RELATED"/>
    <property type="match status" value="1"/>
</dbReference>
<dbReference type="PRINTS" id="PR00368">
    <property type="entry name" value="FADPNR"/>
</dbReference>
<evidence type="ECO:0000259" key="7">
    <source>
        <dbReference type="Pfam" id="PF00462"/>
    </source>
</evidence>
<feature type="domain" description="FAD/NAD(P)-binding" evidence="8">
    <location>
        <begin position="169"/>
        <end position="458"/>
    </location>
</feature>
<dbReference type="Proteomes" id="UP000002875">
    <property type="component" value="Plasmid pEMTOL01"/>
</dbReference>
<evidence type="ECO:0000256" key="4">
    <source>
        <dbReference type="ARBA" id="ARBA00023002"/>
    </source>
</evidence>
<keyword evidence="6" id="KW-0676">Redox-active center</keyword>
<keyword evidence="10" id="KW-1185">Reference proteome</keyword>